<sequence>MSCMPVNLLLLGVTHLGIALFFVSENAQKSHSALEAMLGVSLRDYIRNEEIRKRWAGHIARRTDGRRGPKVSPQWGGQMASSESLGAAGNKRPRTMYFRTL</sequence>
<evidence type="ECO:0000313" key="4">
    <source>
        <dbReference type="Proteomes" id="UP000838756"/>
    </source>
</evidence>
<keyword evidence="4" id="KW-1185">Reference proteome</keyword>
<keyword evidence="2" id="KW-0732">Signal</keyword>
<organism evidence="3 4">
    <name type="scientific">Pararge aegeria aegeria</name>
    <dbReference type="NCBI Taxonomy" id="348720"/>
    <lineage>
        <taxon>Eukaryota</taxon>
        <taxon>Metazoa</taxon>
        <taxon>Ecdysozoa</taxon>
        <taxon>Arthropoda</taxon>
        <taxon>Hexapoda</taxon>
        <taxon>Insecta</taxon>
        <taxon>Pterygota</taxon>
        <taxon>Neoptera</taxon>
        <taxon>Endopterygota</taxon>
        <taxon>Lepidoptera</taxon>
        <taxon>Glossata</taxon>
        <taxon>Ditrysia</taxon>
        <taxon>Papilionoidea</taxon>
        <taxon>Nymphalidae</taxon>
        <taxon>Satyrinae</taxon>
        <taxon>Satyrini</taxon>
        <taxon>Parargina</taxon>
        <taxon>Pararge</taxon>
    </lineage>
</organism>
<evidence type="ECO:0000256" key="1">
    <source>
        <dbReference type="SAM" id="MobiDB-lite"/>
    </source>
</evidence>
<evidence type="ECO:0000256" key="2">
    <source>
        <dbReference type="SAM" id="SignalP"/>
    </source>
</evidence>
<dbReference type="OrthoDB" id="7384832at2759"/>
<feature type="chain" id="PRO_5035813129" evidence="2">
    <location>
        <begin position="20"/>
        <end position="101"/>
    </location>
</feature>
<reference evidence="3" key="1">
    <citation type="submission" date="2022-03" db="EMBL/GenBank/DDBJ databases">
        <authorList>
            <person name="Lindestad O."/>
        </authorList>
    </citation>
    <scope>NUCLEOTIDE SEQUENCE</scope>
</reference>
<dbReference type="EMBL" id="CAKXAJ010026448">
    <property type="protein sequence ID" value="CAH2268538.1"/>
    <property type="molecule type" value="Genomic_DNA"/>
</dbReference>
<dbReference type="Proteomes" id="UP000838756">
    <property type="component" value="Unassembled WGS sequence"/>
</dbReference>
<feature type="region of interest" description="Disordered" evidence="1">
    <location>
        <begin position="62"/>
        <end position="101"/>
    </location>
</feature>
<name>A0A8S4SMN3_9NEOP</name>
<feature type="signal peptide" evidence="2">
    <location>
        <begin position="1"/>
        <end position="19"/>
    </location>
</feature>
<gene>
    <name evidence="3" type="primary">jg2226</name>
    <name evidence="3" type="ORF">PAEG_LOCUS26884</name>
</gene>
<protein>
    <submittedName>
        <fullName evidence="3">Jg2226 protein</fullName>
    </submittedName>
</protein>
<proteinExistence type="predicted"/>
<dbReference type="AlphaFoldDB" id="A0A8S4SMN3"/>
<comment type="caution">
    <text evidence="3">The sequence shown here is derived from an EMBL/GenBank/DDBJ whole genome shotgun (WGS) entry which is preliminary data.</text>
</comment>
<evidence type="ECO:0000313" key="3">
    <source>
        <dbReference type="EMBL" id="CAH2268538.1"/>
    </source>
</evidence>
<accession>A0A8S4SMN3</accession>